<dbReference type="OrthoDB" id="1862723at2"/>
<evidence type="ECO:0000313" key="8">
    <source>
        <dbReference type="Proteomes" id="UP000070539"/>
    </source>
</evidence>
<comment type="caution">
    <text evidence="7">The sequence shown here is derived from an EMBL/GenBank/DDBJ whole genome shotgun (WGS) entry which is preliminary data.</text>
</comment>
<comment type="similarity">
    <text evidence="2">Belongs to the methyl-accepting chemotaxis (MCP) protein family.</text>
</comment>
<dbReference type="RefSeq" id="WP_066086985.1">
    <property type="nucleotide sequence ID" value="NZ_LRVM01000004.1"/>
</dbReference>
<feature type="domain" description="Methyl-accepting transducer" evidence="5">
    <location>
        <begin position="323"/>
        <end position="552"/>
    </location>
</feature>
<evidence type="ECO:0000256" key="2">
    <source>
        <dbReference type="ARBA" id="ARBA00029447"/>
    </source>
</evidence>
<dbReference type="Pfam" id="PF17201">
    <property type="entry name" value="Cache_3-Cache_2"/>
    <property type="match status" value="1"/>
</dbReference>
<dbReference type="InterPro" id="IPR029151">
    <property type="entry name" value="Sensor-like_sf"/>
</dbReference>
<reference evidence="7 8" key="1">
    <citation type="submission" date="2016-01" db="EMBL/GenBank/DDBJ databases">
        <title>Genome sequence of Clostridium neopropionicum X4, DSM-3847.</title>
        <authorList>
            <person name="Poehlein A."/>
            <person name="Beck M.H."/>
            <person name="Bengelsdorf F.R."/>
            <person name="Daniel R."/>
            <person name="Duerre P."/>
        </authorList>
    </citation>
    <scope>NUCLEOTIDE SEQUENCE [LARGE SCALE GENOMIC DNA]</scope>
    <source>
        <strain evidence="7 8">DSM-3847</strain>
    </source>
</reference>
<sequence>MKSIKNKLIFTILILVFLASSLTTAISLWESSINTKKIMNTLIDERLSSSNNMLGSYLEEQFGLLNLNSYGELIDRNNRPIAGNFAYIDQFTEDMEVVATVFVKKGDDFQRVLTTIKDENGERVIGSSLETSGQAYQELINGNTFSGETDILGTRYATNYHPIYDASNQIIGAYFVGVPIGHVHDILNEGAFSTLKIVAILAAIVLLIVAAITYYISGGIAKPIKKVTSAAQQIAQGQFNVELSVQSNDEIGQLASAFGSTIEQLQNYQGYIDEIADALREISMGNLKFELQREYVGQFKKLKDSMHDLLSNLTETLVQINQSAEQVHCGAEQVANGAQALSQGATEQASSIEELSAAIADVADQIKQNANHTATAQEKAEFAGKEMTISNGQMTEMTQAMNEISAKSAEISKIIKIIEDIAFQTNILALNAAIEAARAGAAGKGFAVVADEVRNLAGKSAEAAKNTTVLIEHTINAVNNGAQIADKTAGSLDASGNATKAAITLIEQIAQASQAQATAILQINQGIEQISSVIQTNAATAEESAAASEELSGQSNILKDLISEFKI</sequence>
<dbReference type="Pfam" id="PF00672">
    <property type="entry name" value="HAMP"/>
    <property type="match status" value="1"/>
</dbReference>
<evidence type="ECO:0000256" key="1">
    <source>
        <dbReference type="ARBA" id="ARBA00022500"/>
    </source>
</evidence>
<keyword evidence="3" id="KW-0807">Transducer</keyword>
<dbReference type="SMART" id="SM00283">
    <property type="entry name" value="MA"/>
    <property type="match status" value="1"/>
</dbReference>
<protein>
    <submittedName>
        <fullName evidence="7">Methyl-accepting chemotaxis protein IV</fullName>
    </submittedName>
</protein>
<dbReference type="Gene3D" id="1.10.287.950">
    <property type="entry name" value="Methyl-accepting chemotaxis protein"/>
    <property type="match status" value="1"/>
</dbReference>
<dbReference type="PROSITE" id="PS50111">
    <property type="entry name" value="CHEMOTAXIS_TRANSDUC_2"/>
    <property type="match status" value="1"/>
</dbReference>
<organism evidence="7 8">
    <name type="scientific">Anaerotignum neopropionicum</name>
    <dbReference type="NCBI Taxonomy" id="36847"/>
    <lineage>
        <taxon>Bacteria</taxon>
        <taxon>Bacillati</taxon>
        <taxon>Bacillota</taxon>
        <taxon>Clostridia</taxon>
        <taxon>Lachnospirales</taxon>
        <taxon>Anaerotignaceae</taxon>
        <taxon>Anaerotignum</taxon>
    </lineage>
</organism>
<dbReference type="Gene3D" id="6.10.340.10">
    <property type="match status" value="1"/>
</dbReference>
<keyword evidence="8" id="KW-1185">Reference proteome</keyword>
<dbReference type="InterPro" id="IPR003660">
    <property type="entry name" value="HAMP_dom"/>
</dbReference>
<keyword evidence="4" id="KW-1133">Transmembrane helix</keyword>
<dbReference type="GO" id="GO:0006935">
    <property type="term" value="P:chemotaxis"/>
    <property type="evidence" value="ECO:0007669"/>
    <property type="project" value="UniProtKB-KW"/>
</dbReference>
<dbReference type="GO" id="GO:0007165">
    <property type="term" value="P:signal transduction"/>
    <property type="evidence" value="ECO:0007669"/>
    <property type="project" value="UniProtKB-KW"/>
</dbReference>
<dbReference type="CDD" id="cd06225">
    <property type="entry name" value="HAMP"/>
    <property type="match status" value="1"/>
</dbReference>
<dbReference type="STRING" id="36847.CLNEO_15570"/>
<dbReference type="SUPFAM" id="SSF103190">
    <property type="entry name" value="Sensory domain-like"/>
    <property type="match status" value="1"/>
</dbReference>
<name>A0A136WES7_9FIRM</name>
<dbReference type="PANTHER" id="PTHR43531">
    <property type="entry name" value="PROTEIN ICFG"/>
    <property type="match status" value="1"/>
</dbReference>
<evidence type="ECO:0000313" key="7">
    <source>
        <dbReference type="EMBL" id="KXL53015.1"/>
    </source>
</evidence>
<dbReference type="SMART" id="SM00304">
    <property type="entry name" value="HAMP"/>
    <property type="match status" value="1"/>
</dbReference>
<dbReference type="Pfam" id="PF00015">
    <property type="entry name" value="MCPsignal"/>
    <property type="match status" value="1"/>
</dbReference>
<dbReference type="InterPro" id="IPR033462">
    <property type="entry name" value="Cache_3-Cache_2"/>
</dbReference>
<feature type="transmembrane region" description="Helical" evidence="4">
    <location>
        <begin position="197"/>
        <end position="216"/>
    </location>
</feature>
<dbReference type="SUPFAM" id="SSF58104">
    <property type="entry name" value="Methyl-accepting chemotaxis protein (MCP) signaling domain"/>
    <property type="match status" value="1"/>
</dbReference>
<dbReference type="EMBL" id="LRVM01000004">
    <property type="protein sequence ID" value="KXL53015.1"/>
    <property type="molecule type" value="Genomic_DNA"/>
</dbReference>
<dbReference type="InterPro" id="IPR004089">
    <property type="entry name" value="MCPsignal_dom"/>
</dbReference>
<dbReference type="InterPro" id="IPR051310">
    <property type="entry name" value="MCP_chemotaxis"/>
</dbReference>
<dbReference type="PANTHER" id="PTHR43531:SF11">
    <property type="entry name" value="METHYL-ACCEPTING CHEMOTAXIS PROTEIN 3"/>
    <property type="match status" value="1"/>
</dbReference>
<keyword evidence="4" id="KW-0812">Transmembrane</keyword>
<evidence type="ECO:0000259" key="6">
    <source>
        <dbReference type="PROSITE" id="PS50885"/>
    </source>
</evidence>
<dbReference type="AlphaFoldDB" id="A0A136WES7"/>
<evidence type="ECO:0000256" key="4">
    <source>
        <dbReference type="SAM" id="Phobius"/>
    </source>
</evidence>
<proteinExistence type="inferred from homology"/>
<dbReference type="PROSITE" id="PS50885">
    <property type="entry name" value="HAMP"/>
    <property type="match status" value="1"/>
</dbReference>
<evidence type="ECO:0000256" key="3">
    <source>
        <dbReference type="PROSITE-ProRule" id="PRU00284"/>
    </source>
</evidence>
<dbReference type="GO" id="GO:0005886">
    <property type="term" value="C:plasma membrane"/>
    <property type="evidence" value="ECO:0007669"/>
    <property type="project" value="TreeGrafter"/>
</dbReference>
<accession>A0A136WES7</accession>
<evidence type="ECO:0000259" key="5">
    <source>
        <dbReference type="PROSITE" id="PS50111"/>
    </source>
</evidence>
<keyword evidence="4" id="KW-0472">Membrane</keyword>
<dbReference type="PATRIC" id="fig|36847.3.peg.1816"/>
<feature type="domain" description="HAMP" evidence="6">
    <location>
        <begin position="218"/>
        <end position="270"/>
    </location>
</feature>
<dbReference type="GO" id="GO:0004888">
    <property type="term" value="F:transmembrane signaling receptor activity"/>
    <property type="evidence" value="ECO:0007669"/>
    <property type="project" value="TreeGrafter"/>
</dbReference>
<keyword evidence="1" id="KW-0145">Chemotaxis</keyword>
<gene>
    <name evidence="7" type="primary">tap_2</name>
    <name evidence="7" type="ORF">CLNEO_15570</name>
</gene>
<dbReference type="Proteomes" id="UP000070539">
    <property type="component" value="Unassembled WGS sequence"/>
</dbReference>